<gene>
    <name evidence="2" type="ORF">BFJ65_g10317</name>
</gene>
<keyword evidence="1" id="KW-0812">Transmembrane</keyword>
<evidence type="ECO:0000313" key="2">
    <source>
        <dbReference type="EMBL" id="RKK16761.1"/>
    </source>
</evidence>
<protein>
    <submittedName>
        <fullName evidence="2">Uncharacterized protein</fullName>
    </submittedName>
</protein>
<evidence type="ECO:0000256" key="1">
    <source>
        <dbReference type="SAM" id="Phobius"/>
    </source>
</evidence>
<comment type="caution">
    <text evidence="2">The sequence shown here is derived from an EMBL/GenBank/DDBJ whole genome shotgun (WGS) entry which is preliminary data.</text>
</comment>
<keyword evidence="1" id="KW-0472">Membrane</keyword>
<reference evidence="2" key="1">
    <citation type="journal article" date="2018" name="Sci. Rep.">
        <title>Characterisation of pathogen-specific regions and novel effector candidates in Fusarium oxysporum f. sp. cepae.</title>
        <authorList>
            <person name="Armitage A.D."/>
            <person name="Taylor A."/>
            <person name="Sobczyk M.K."/>
            <person name="Baxter L."/>
            <person name="Greenfield B.P."/>
            <person name="Bates H.J."/>
            <person name="Wilson F."/>
            <person name="Jackson A.C."/>
            <person name="Ott S."/>
            <person name="Harrison R.J."/>
            <person name="Clarkson J.P."/>
        </authorList>
    </citation>
    <scope>NUCLEOTIDE SEQUENCE [LARGE SCALE GENOMIC DNA]</scope>
    <source>
        <strain evidence="2">FoC_Fus2</strain>
    </source>
</reference>
<organism evidence="2">
    <name type="scientific">Fusarium oxysporum f. sp. cepae</name>
    <dbReference type="NCBI Taxonomy" id="396571"/>
    <lineage>
        <taxon>Eukaryota</taxon>
        <taxon>Fungi</taxon>
        <taxon>Dikarya</taxon>
        <taxon>Ascomycota</taxon>
        <taxon>Pezizomycotina</taxon>
        <taxon>Sordariomycetes</taxon>
        <taxon>Hypocreomycetidae</taxon>
        <taxon>Hypocreales</taxon>
        <taxon>Nectriaceae</taxon>
        <taxon>Fusarium</taxon>
        <taxon>Fusarium oxysporum species complex</taxon>
    </lineage>
</organism>
<sequence>MDGPLAYLDTWALHAILLISPPNTSNSLIAFIFLLSRRSITCPVCRANVADALVHIPASNLPAAPRRMLSRRPIATSELLPIARIPTIQSCGPGTAVPARPFQPQEPLLPVTLEASCQIGSSGR</sequence>
<feature type="transmembrane region" description="Helical" evidence="1">
    <location>
        <begin position="12"/>
        <end position="36"/>
    </location>
</feature>
<accession>A0A3L6NFR9</accession>
<proteinExistence type="predicted"/>
<dbReference type="EMBL" id="MRCU01000006">
    <property type="protein sequence ID" value="RKK16761.1"/>
    <property type="molecule type" value="Genomic_DNA"/>
</dbReference>
<dbReference type="AlphaFoldDB" id="A0A3L6NFR9"/>
<name>A0A3L6NFR9_FUSOX</name>
<keyword evidence="1" id="KW-1133">Transmembrane helix</keyword>
<dbReference type="Proteomes" id="UP000270866">
    <property type="component" value="Chromosome 8"/>
</dbReference>